<dbReference type="InterPro" id="IPR011333">
    <property type="entry name" value="SKP1/BTB/POZ_sf"/>
</dbReference>
<dbReference type="VEuPathDB" id="FungiDB:BD410DRAFT_793562"/>
<protein>
    <submittedName>
        <fullName evidence="1">Uncharacterized protein</fullName>
    </submittedName>
</protein>
<evidence type="ECO:0000313" key="2">
    <source>
        <dbReference type="Proteomes" id="UP000294933"/>
    </source>
</evidence>
<accession>A0A4Y7PT54</accession>
<dbReference type="SUPFAM" id="SSF54695">
    <property type="entry name" value="POZ domain"/>
    <property type="match status" value="1"/>
</dbReference>
<sequence length="241" mass="27349">MQNDHDMQAEQTHTLVAQTGVENSNCLVGSDGTAQEHPSYFFKLVVFLVEGTLFRLPRILFEEQSSVFRDMFLLPPPGHEGGEEGTSSTNPIRLDGVKKSDFESFLGVLVPQALNPSRPEMTMQDWLRALKVAGMWEFASVRHTVIEALDHFKLTDVEKIIVDRDYDVPEWKMPAYTGLAMRKKALTADEMRALGLEFSERMNQVREDVIRDGRYKYNDERFCHEAVARVFGVGPVPVVPT</sequence>
<dbReference type="STRING" id="50990.A0A4Y7PT54"/>
<proteinExistence type="predicted"/>
<dbReference type="Gene3D" id="3.30.710.10">
    <property type="entry name" value="Potassium Channel Kv1.1, Chain A"/>
    <property type="match status" value="1"/>
</dbReference>
<dbReference type="OrthoDB" id="2367075at2759"/>
<reference evidence="1 2" key="1">
    <citation type="submission" date="2018-06" db="EMBL/GenBank/DDBJ databases">
        <title>A transcriptomic atlas of mushroom development highlights an independent origin of complex multicellularity.</title>
        <authorList>
            <consortium name="DOE Joint Genome Institute"/>
            <person name="Krizsan K."/>
            <person name="Almasi E."/>
            <person name="Merenyi Z."/>
            <person name="Sahu N."/>
            <person name="Viragh M."/>
            <person name="Koszo T."/>
            <person name="Mondo S."/>
            <person name="Kiss B."/>
            <person name="Balint B."/>
            <person name="Kues U."/>
            <person name="Barry K."/>
            <person name="Hegedus J.C."/>
            <person name="Henrissat B."/>
            <person name="Johnson J."/>
            <person name="Lipzen A."/>
            <person name="Ohm R."/>
            <person name="Nagy I."/>
            <person name="Pangilinan J."/>
            <person name="Yan J."/>
            <person name="Xiong Y."/>
            <person name="Grigoriev I.V."/>
            <person name="Hibbett D.S."/>
            <person name="Nagy L.G."/>
        </authorList>
    </citation>
    <scope>NUCLEOTIDE SEQUENCE [LARGE SCALE GENOMIC DNA]</scope>
    <source>
        <strain evidence="1 2">SZMC22713</strain>
    </source>
</reference>
<dbReference type="Proteomes" id="UP000294933">
    <property type="component" value="Unassembled WGS sequence"/>
</dbReference>
<dbReference type="AlphaFoldDB" id="A0A4Y7PT54"/>
<evidence type="ECO:0000313" key="1">
    <source>
        <dbReference type="EMBL" id="TDL18241.1"/>
    </source>
</evidence>
<keyword evidence="2" id="KW-1185">Reference proteome</keyword>
<dbReference type="EMBL" id="ML170211">
    <property type="protein sequence ID" value="TDL18241.1"/>
    <property type="molecule type" value="Genomic_DNA"/>
</dbReference>
<organism evidence="1 2">
    <name type="scientific">Rickenella mellea</name>
    <dbReference type="NCBI Taxonomy" id="50990"/>
    <lineage>
        <taxon>Eukaryota</taxon>
        <taxon>Fungi</taxon>
        <taxon>Dikarya</taxon>
        <taxon>Basidiomycota</taxon>
        <taxon>Agaricomycotina</taxon>
        <taxon>Agaricomycetes</taxon>
        <taxon>Hymenochaetales</taxon>
        <taxon>Rickenellaceae</taxon>
        <taxon>Rickenella</taxon>
    </lineage>
</organism>
<gene>
    <name evidence="1" type="ORF">BD410DRAFT_793562</name>
</gene>
<name>A0A4Y7PT54_9AGAM</name>